<dbReference type="SUPFAM" id="SSF57783">
    <property type="entry name" value="Zinc beta-ribbon"/>
    <property type="match status" value="1"/>
</dbReference>
<proteinExistence type="predicted"/>
<dbReference type="AlphaFoldDB" id="Q3LWB8"/>
<reference evidence="1 2" key="1">
    <citation type="journal article" date="2006" name="Proc. Natl. Acad. Sci. U.S.A.">
        <title>Complete nucleotide sequence of the chlorarachniophyte nucleomorph: nature's smallest nucleus.</title>
        <authorList>
            <person name="Gilson P.R."/>
            <person name="Su V."/>
            <person name="Slamovits C.H."/>
            <person name="Reith M.E."/>
            <person name="Keeling P.J."/>
            <person name="McFadden G.I."/>
        </authorList>
    </citation>
    <scope>NUCLEOTIDE SEQUENCE [LARGE SCALE GENOMIC DNA]</scope>
    <source>
        <strain evidence="2">CCMP621</strain>
    </source>
</reference>
<organism evidence="1 2">
    <name type="scientific">Bigelowiella natans</name>
    <name type="common">Pedinomonas minutissima</name>
    <name type="synonym">Chlorarachnion sp. (strain CCMP621)</name>
    <dbReference type="NCBI Taxonomy" id="227086"/>
    <lineage>
        <taxon>Eukaryota</taxon>
        <taxon>Sar</taxon>
        <taxon>Rhizaria</taxon>
        <taxon>Cercozoa</taxon>
        <taxon>Chlorarachniophyceae</taxon>
        <taxon>Bigelowiella</taxon>
    </lineage>
</organism>
<dbReference type="GeneID" id="5788553"/>
<protein>
    <submittedName>
        <fullName evidence="1">Transcription initiation factor IIB</fullName>
    </submittedName>
</protein>
<dbReference type="GO" id="GO:0003743">
    <property type="term" value="F:translation initiation factor activity"/>
    <property type="evidence" value="ECO:0007669"/>
    <property type="project" value="UniProtKB-KW"/>
</dbReference>
<dbReference type="Proteomes" id="UP000243425">
    <property type="component" value="Nucleomorph 2"/>
</dbReference>
<name>Q3LWB8_BIGNA</name>
<dbReference type="RefSeq" id="XP_001712860.1">
    <property type="nucleotide sequence ID" value="XM_001712808.1"/>
</dbReference>
<evidence type="ECO:0000313" key="2">
    <source>
        <dbReference type="Proteomes" id="UP000243425"/>
    </source>
</evidence>
<keyword evidence="1" id="KW-0542">Nucleomorph</keyword>
<dbReference type="Gene3D" id="1.10.472.170">
    <property type="match status" value="1"/>
</dbReference>
<keyword evidence="1" id="KW-0396">Initiation factor</keyword>
<gene>
    <name evidence="1" type="primary">tfIIB</name>
</gene>
<dbReference type="EMBL" id="DQ158857">
    <property type="protein sequence ID" value="ABA27248.1"/>
    <property type="molecule type" value="Genomic_DNA"/>
</dbReference>
<geneLocation type="nucleomorph" evidence="1"/>
<evidence type="ECO:0000313" key="1">
    <source>
        <dbReference type="EMBL" id="ABA27248.1"/>
    </source>
</evidence>
<accession>Q3LWB8</accession>
<sequence length="193" mass="22469">MFERHLIFTNNVRQFKCCNKYKEENLTKNILTGEINCKSCGYIITSNPYNDGADFLSYSQLEHTSGDRFGKELIDDNANKDLFTTVGKGKNVAFKFHVLSSTNVNKTMIRKIENICDTLHLPRIITDESINLFIKYGRSIKSKKSYTKACSFIFFSSRKQGLSPQFDTFMKINKSIKKKDIYKYVKHLERLIR</sequence>
<keyword evidence="1" id="KW-0648">Protein biosynthesis</keyword>